<name>A0A511T181_MYXFU</name>
<gene>
    <name evidence="9" type="ORF">MFU01_29480</name>
</gene>
<reference evidence="9 10" key="1">
    <citation type="submission" date="2019-07" db="EMBL/GenBank/DDBJ databases">
        <title>Whole genome shotgun sequence of Myxococcus fulvus NBRC 100333.</title>
        <authorList>
            <person name="Hosoyama A."/>
            <person name="Uohara A."/>
            <person name="Ohji S."/>
            <person name="Ichikawa N."/>
        </authorList>
    </citation>
    <scope>NUCLEOTIDE SEQUENCE [LARGE SCALE GENOMIC DNA]</scope>
    <source>
        <strain evidence="9 10">NBRC 100333</strain>
    </source>
</reference>
<feature type="transmembrane region" description="Helical" evidence="8">
    <location>
        <begin position="213"/>
        <end position="229"/>
    </location>
</feature>
<feature type="transmembrane region" description="Helical" evidence="8">
    <location>
        <begin position="143"/>
        <end position="163"/>
    </location>
</feature>
<keyword evidence="3" id="KW-0808">Transferase</keyword>
<keyword evidence="5 8" id="KW-1133">Transmembrane helix</keyword>
<feature type="transmembrane region" description="Helical" evidence="8">
    <location>
        <begin position="186"/>
        <end position="204"/>
    </location>
</feature>
<dbReference type="STRING" id="1334629.MFUL124B02_01205"/>
<keyword evidence="2" id="KW-1003">Cell membrane</keyword>
<evidence type="ECO:0000256" key="2">
    <source>
        <dbReference type="ARBA" id="ARBA00022475"/>
    </source>
</evidence>
<protein>
    <recommendedName>
        <fullName evidence="11">Prolipoprotein diacylglyceryl transferase</fullName>
    </recommendedName>
</protein>
<dbReference type="GO" id="GO:0005886">
    <property type="term" value="C:plasma membrane"/>
    <property type="evidence" value="ECO:0007669"/>
    <property type="project" value="InterPro"/>
</dbReference>
<evidence type="ECO:0000256" key="7">
    <source>
        <dbReference type="SAM" id="MobiDB-lite"/>
    </source>
</evidence>
<dbReference type="PANTHER" id="PTHR30589">
    <property type="entry name" value="PROLIPOPROTEIN DIACYLGLYCERYL TRANSFERASE"/>
    <property type="match status" value="1"/>
</dbReference>
<dbReference type="GO" id="GO:0042158">
    <property type="term" value="P:lipoprotein biosynthetic process"/>
    <property type="evidence" value="ECO:0007669"/>
    <property type="project" value="InterPro"/>
</dbReference>
<dbReference type="EMBL" id="BJXR01000026">
    <property type="protein sequence ID" value="GEN07911.1"/>
    <property type="molecule type" value="Genomic_DNA"/>
</dbReference>
<feature type="transmembrane region" description="Helical" evidence="8">
    <location>
        <begin position="113"/>
        <end position="131"/>
    </location>
</feature>
<feature type="transmembrane region" description="Helical" evidence="8">
    <location>
        <begin position="249"/>
        <end position="266"/>
    </location>
</feature>
<keyword evidence="4 8" id="KW-0812">Transmembrane</keyword>
<evidence type="ECO:0008006" key="11">
    <source>
        <dbReference type="Google" id="ProtNLM"/>
    </source>
</evidence>
<dbReference type="PANTHER" id="PTHR30589:SF0">
    <property type="entry name" value="PHOSPHATIDYLGLYCEROL--PROLIPOPROTEIN DIACYLGLYCERYL TRANSFERASE"/>
    <property type="match status" value="1"/>
</dbReference>
<dbReference type="AlphaFoldDB" id="A0A511T181"/>
<evidence type="ECO:0000256" key="8">
    <source>
        <dbReference type="SAM" id="Phobius"/>
    </source>
</evidence>
<evidence type="ECO:0000313" key="10">
    <source>
        <dbReference type="Proteomes" id="UP000321514"/>
    </source>
</evidence>
<evidence type="ECO:0000313" key="9">
    <source>
        <dbReference type="EMBL" id="GEN07911.1"/>
    </source>
</evidence>
<dbReference type="Proteomes" id="UP000321514">
    <property type="component" value="Unassembled WGS sequence"/>
</dbReference>
<sequence length="293" mass="31827">MFAYVAPDGLSGADGPSSGAIDVIPYWHAPSLKLGPLTIEPFGIFVAAGILLAANLLGRQAKRQGLDPTPLADYAPWGVGVGVLVGHWVHLFFYHPEELSKSPFQILKVWDGLSSFGGLVGGIIAAIFFFRHRKLRFNDYADAFALGVAPGWAVARLGCFAVHDHPGVRTDFFLAVAFPNGPRHDLGMYDAIALFAISGLLYALRDVEKMKGRLLPLLAILYAACRFSFDFLRATDMSYVDARYFGMTPAQYGCFALVAYGLWGLLRRREPSTQAAAPGEGSHSSHPTHRRAG</sequence>
<feature type="transmembrane region" description="Helical" evidence="8">
    <location>
        <begin position="71"/>
        <end position="93"/>
    </location>
</feature>
<feature type="region of interest" description="Disordered" evidence="7">
    <location>
        <begin position="274"/>
        <end position="293"/>
    </location>
</feature>
<accession>A0A511T181</accession>
<evidence type="ECO:0000256" key="3">
    <source>
        <dbReference type="ARBA" id="ARBA00022679"/>
    </source>
</evidence>
<comment type="similarity">
    <text evidence="1">Belongs to the Lgt family.</text>
</comment>
<dbReference type="Pfam" id="PF01790">
    <property type="entry name" value="LGT"/>
    <property type="match status" value="1"/>
</dbReference>
<feature type="transmembrane region" description="Helical" evidence="8">
    <location>
        <begin position="42"/>
        <end position="59"/>
    </location>
</feature>
<comment type="caution">
    <text evidence="9">The sequence shown here is derived from an EMBL/GenBank/DDBJ whole genome shotgun (WGS) entry which is preliminary data.</text>
</comment>
<evidence type="ECO:0000256" key="5">
    <source>
        <dbReference type="ARBA" id="ARBA00022989"/>
    </source>
</evidence>
<dbReference type="GO" id="GO:0008961">
    <property type="term" value="F:phosphatidylglycerol-prolipoprotein diacylglyceryl transferase activity"/>
    <property type="evidence" value="ECO:0007669"/>
    <property type="project" value="InterPro"/>
</dbReference>
<organism evidence="9 10">
    <name type="scientific">Myxococcus fulvus</name>
    <dbReference type="NCBI Taxonomy" id="33"/>
    <lineage>
        <taxon>Bacteria</taxon>
        <taxon>Pseudomonadati</taxon>
        <taxon>Myxococcota</taxon>
        <taxon>Myxococcia</taxon>
        <taxon>Myxococcales</taxon>
        <taxon>Cystobacterineae</taxon>
        <taxon>Myxococcaceae</taxon>
        <taxon>Myxococcus</taxon>
    </lineage>
</organism>
<dbReference type="InterPro" id="IPR001640">
    <property type="entry name" value="Lgt"/>
</dbReference>
<evidence type="ECO:0000256" key="6">
    <source>
        <dbReference type="ARBA" id="ARBA00023136"/>
    </source>
</evidence>
<keyword evidence="6 8" id="KW-0472">Membrane</keyword>
<evidence type="ECO:0000256" key="1">
    <source>
        <dbReference type="ARBA" id="ARBA00007150"/>
    </source>
</evidence>
<proteinExistence type="inferred from homology"/>
<evidence type="ECO:0000256" key="4">
    <source>
        <dbReference type="ARBA" id="ARBA00022692"/>
    </source>
</evidence>